<dbReference type="AlphaFoldDB" id="A0A811UZS2"/>
<proteinExistence type="predicted"/>
<evidence type="ECO:0000313" key="2">
    <source>
        <dbReference type="Proteomes" id="UP000606786"/>
    </source>
</evidence>
<dbReference type="EMBL" id="CAJHJT010000034">
    <property type="protein sequence ID" value="CAD7004729.1"/>
    <property type="molecule type" value="Genomic_DNA"/>
</dbReference>
<dbReference type="Proteomes" id="UP000606786">
    <property type="component" value="Unassembled WGS sequence"/>
</dbReference>
<evidence type="ECO:0000313" key="1">
    <source>
        <dbReference type="EMBL" id="CAD7004729.1"/>
    </source>
</evidence>
<protein>
    <submittedName>
        <fullName evidence="1">(Mediterranean fruit fly) hypothetical protein</fullName>
    </submittedName>
</protein>
<sequence>MYGQSETQRNTAMQGKKYNISHSEFEQETYKCTDGGMQRVRKSVTRIPAKQEKPQCSAK</sequence>
<comment type="caution">
    <text evidence="1">The sequence shown here is derived from an EMBL/GenBank/DDBJ whole genome shotgun (WGS) entry which is preliminary data.</text>
</comment>
<gene>
    <name evidence="1" type="ORF">CCAP1982_LOCUS13122</name>
</gene>
<keyword evidence="2" id="KW-1185">Reference proteome</keyword>
<reference evidence="1" key="1">
    <citation type="submission" date="2020-11" db="EMBL/GenBank/DDBJ databases">
        <authorList>
            <person name="Whitehead M."/>
        </authorList>
    </citation>
    <scope>NUCLEOTIDE SEQUENCE</scope>
    <source>
        <strain evidence="1">EGII</strain>
    </source>
</reference>
<name>A0A811UZS2_CERCA</name>
<feature type="non-terminal residue" evidence="1">
    <location>
        <position position="59"/>
    </location>
</feature>
<accession>A0A811UZS2</accession>
<organism evidence="1 2">
    <name type="scientific">Ceratitis capitata</name>
    <name type="common">Mediterranean fruit fly</name>
    <name type="synonym">Tephritis capitata</name>
    <dbReference type="NCBI Taxonomy" id="7213"/>
    <lineage>
        <taxon>Eukaryota</taxon>
        <taxon>Metazoa</taxon>
        <taxon>Ecdysozoa</taxon>
        <taxon>Arthropoda</taxon>
        <taxon>Hexapoda</taxon>
        <taxon>Insecta</taxon>
        <taxon>Pterygota</taxon>
        <taxon>Neoptera</taxon>
        <taxon>Endopterygota</taxon>
        <taxon>Diptera</taxon>
        <taxon>Brachycera</taxon>
        <taxon>Muscomorpha</taxon>
        <taxon>Tephritoidea</taxon>
        <taxon>Tephritidae</taxon>
        <taxon>Ceratitis</taxon>
        <taxon>Ceratitis</taxon>
    </lineage>
</organism>